<dbReference type="Gene3D" id="3.90.550.10">
    <property type="entry name" value="Spore Coat Polysaccharide Biosynthesis Protein SpsA, Chain A"/>
    <property type="match status" value="1"/>
</dbReference>
<dbReference type="GO" id="GO:0000271">
    <property type="term" value="P:polysaccharide biosynthetic process"/>
    <property type="evidence" value="ECO:0007669"/>
    <property type="project" value="InterPro"/>
</dbReference>
<evidence type="ECO:0000256" key="8">
    <source>
        <dbReference type="ARBA" id="ARBA00012704"/>
    </source>
</evidence>
<comment type="cofactor">
    <cofactor evidence="2">
        <name>Mn(2+)</name>
        <dbReference type="ChEBI" id="CHEBI:29035"/>
    </cofactor>
</comment>
<dbReference type="EMBL" id="LN890280">
    <property type="protein sequence ID" value="CUR51212.1"/>
    <property type="molecule type" value="Genomic_DNA"/>
</dbReference>
<dbReference type="Pfam" id="PF04138">
    <property type="entry name" value="GtrA_DPMS_TM"/>
    <property type="match status" value="1"/>
</dbReference>
<feature type="transmembrane region" description="Helical" evidence="22">
    <location>
        <begin position="363"/>
        <end position="383"/>
    </location>
</feature>
<keyword evidence="16" id="KW-0464">Manganese</keyword>
<evidence type="ECO:0000256" key="20">
    <source>
        <dbReference type="ARBA" id="ARBA00082614"/>
    </source>
</evidence>
<dbReference type="GO" id="GO:0004582">
    <property type="term" value="F:dolichyl-phosphate beta-D-mannosyltransferase activity"/>
    <property type="evidence" value="ECO:0007669"/>
    <property type="project" value="UniProtKB-EC"/>
</dbReference>
<evidence type="ECO:0000313" key="25">
    <source>
        <dbReference type="EMBL" id="CUR51212.1"/>
    </source>
</evidence>
<dbReference type="SUPFAM" id="SSF53448">
    <property type="entry name" value="Nucleotide-diphospho-sugar transferases"/>
    <property type="match status" value="1"/>
</dbReference>
<evidence type="ECO:0000259" key="24">
    <source>
        <dbReference type="Pfam" id="PF04138"/>
    </source>
</evidence>
<feature type="domain" description="GtrA/DPMS transmembrane" evidence="24">
    <location>
        <begin position="270"/>
        <end position="389"/>
    </location>
</feature>
<accession>A0A128A1K2</accession>
<dbReference type="AlphaFoldDB" id="A0A128A1K2"/>
<proteinExistence type="inferred from homology"/>
<organism evidence="25 26">
    <name type="scientific">Nitrosotalea devaniterrae</name>
    <dbReference type="NCBI Taxonomy" id="1078905"/>
    <lineage>
        <taxon>Archaea</taxon>
        <taxon>Nitrososphaerota</taxon>
        <taxon>Nitrososphaeria</taxon>
        <taxon>Nitrosotaleales</taxon>
        <taxon>Nitrosotaleaceae</taxon>
        <taxon>Nitrosotalea</taxon>
    </lineage>
</organism>
<evidence type="ECO:0000256" key="7">
    <source>
        <dbReference type="ARBA" id="ARBA00006739"/>
    </source>
</evidence>
<keyword evidence="26" id="KW-1185">Reference proteome</keyword>
<feature type="transmembrane region" description="Helical" evidence="22">
    <location>
        <begin position="271"/>
        <end position="291"/>
    </location>
</feature>
<comment type="cofactor">
    <cofactor evidence="3">
        <name>Mg(2+)</name>
        <dbReference type="ChEBI" id="CHEBI:18420"/>
    </cofactor>
</comment>
<evidence type="ECO:0000256" key="12">
    <source>
        <dbReference type="ARBA" id="ARBA00022723"/>
    </source>
</evidence>
<comment type="pathway">
    <text evidence="6">Protein modification; protein glycosylation.</text>
</comment>
<evidence type="ECO:0000256" key="4">
    <source>
        <dbReference type="ARBA" id="ARBA00004141"/>
    </source>
</evidence>
<dbReference type="GO" id="GO:0046872">
    <property type="term" value="F:metal ion binding"/>
    <property type="evidence" value="ECO:0007669"/>
    <property type="project" value="UniProtKB-KW"/>
</dbReference>
<protein>
    <recommendedName>
        <fullName evidence="18">Dolichol-phosphate mannosyltransferase</fullName>
        <ecNumber evidence="8">2.4.1.83</ecNumber>
    </recommendedName>
    <alternativeName>
        <fullName evidence="20">Dolichol-phosphate mannose synthase</fullName>
    </alternativeName>
    <alternativeName>
        <fullName evidence="19">Dolichyl-phosphate beta-D-mannosyltransferase</fullName>
    </alternativeName>
    <alternativeName>
        <fullName evidence="21">Mannose-P-dolichol synthase</fullName>
    </alternativeName>
</protein>
<comment type="cofactor">
    <cofactor evidence="1">
        <name>Ca(2+)</name>
        <dbReference type="ChEBI" id="CHEBI:29108"/>
    </cofactor>
</comment>
<keyword evidence="13" id="KW-0460">Magnesium</keyword>
<evidence type="ECO:0000256" key="10">
    <source>
        <dbReference type="ARBA" id="ARBA00022679"/>
    </source>
</evidence>
<evidence type="ECO:0000256" key="15">
    <source>
        <dbReference type="ARBA" id="ARBA00023136"/>
    </source>
</evidence>
<comment type="similarity">
    <text evidence="7">Belongs to the glycosyltransferase 2 family.</text>
</comment>
<dbReference type="PANTHER" id="PTHR43398:SF1">
    <property type="entry name" value="DOLICHOL-PHOSPHATE MANNOSYLTRANSFERASE SUBUNIT 1"/>
    <property type="match status" value="1"/>
</dbReference>
<keyword evidence="10 25" id="KW-0808">Transferase</keyword>
<evidence type="ECO:0000256" key="16">
    <source>
        <dbReference type="ARBA" id="ARBA00023211"/>
    </source>
</evidence>
<evidence type="ECO:0000256" key="5">
    <source>
        <dbReference type="ARBA" id="ARBA00004308"/>
    </source>
</evidence>
<evidence type="ECO:0000256" key="14">
    <source>
        <dbReference type="ARBA" id="ARBA00022989"/>
    </source>
</evidence>
<comment type="function">
    <text evidence="17">Transfers mannose from GDP-mannose to dolichol monophosphate to form dolichol phosphate mannose (Dol-P-Man) which is the mannosyl donor in pathways leading to N-glycosylation, glycosyl phosphatidylinositol membrane anchoring, and O-mannosylation of proteins.</text>
</comment>
<comment type="subcellular location">
    <subcellularLocation>
        <location evidence="5">Endomembrane system</location>
    </subcellularLocation>
    <subcellularLocation>
        <location evidence="4">Membrane</location>
        <topology evidence="4">Multi-pass membrane protein</topology>
    </subcellularLocation>
</comment>
<dbReference type="PANTHER" id="PTHR43398">
    <property type="entry name" value="DOLICHOL-PHOSPHATE MANNOSYLTRANSFERASE SUBUNIT 1"/>
    <property type="match status" value="1"/>
</dbReference>
<dbReference type="GO" id="GO:0006506">
    <property type="term" value="P:GPI anchor biosynthetic process"/>
    <property type="evidence" value="ECO:0007669"/>
    <property type="project" value="TreeGrafter"/>
</dbReference>
<evidence type="ECO:0000256" key="3">
    <source>
        <dbReference type="ARBA" id="ARBA00001946"/>
    </source>
</evidence>
<dbReference type="InterPro" id="IPR001173">
    <property type="entry name" value="Glyco_trans_2-like"/>
</dbReference>
<evidence type="ECO:0000256" key="17">
    <source>
        <dbReference type="ARBA" id="ARBA00053724"/>
    </source>
</evidence>
<name>A0A128A1K2_9ARCH</name>
<dbReference type="GO" id="GO:0035269">
    <property type="term" value="P:protein O-linked glycosylation via mannose"/>
    <property type="evidence" value="ECO:0007669"/>
    <property type="project" value="TreeGrafter"/>
</dbReference>
<dbReference type="FunFam" id="3.90.550.10:FF:000119">
    <property type="entry name" value="Dolichol-phosphate mannosyltransferase subunit 1"/>
    <property type="match status" value="1"/>
</dbReference>
<dbReference type="KEGG" id="ndv:NDEV_0447"/>
<keyword evidence="9 25" id="KW-0328">Glycosyltransferase</keyword>
<feature type="domain" description="Glycosyltransferase 2-like" evidence="23">
    <location>
        <begin position="21"/>
        <end position="191"/>
    </location>
</feature>
<evidence type="ECO:0000256" key="9">
    <source>
        <dbReference type="ARBA" id="ARBA00022676"/>
    </source>
</evidence>
<dbReference type="Pfam" id="PF00535">
    <property type="entry name" value="Glycos_transf_2"/>
    <property type="match status" value="1"/>
</dbReference>
<reference evidence="26" key="1">
    <citation type="submission" date="2015-10" db="EMBL/GenBank/DDBJ databases">
        <authorList>
            <person name="Lehtovirta-Morley L.E."/>
            <person name="Vieille C."/>
        </authorList>
    </citation>
    <scope>NUCLEOTIDE SEQUENCE [LARGE SCALE GENOMIC DNA]</scope>
</reference>
<evidence type="ECO:0000256" key="6">
    <source>
        <dbReference type="ARBA" id="ARBA00004922"/>
    </source>
</evidence>
<dbReference type="InterPro" id="IPR007267">
    <property type="entry name" value="GtrA_DPMS_TM"/>
</dbReference>
<keyword evidence="11 22" id="KW-0812">Transmembrane</keyword>
<dbReference type="Proteomes" id="UP000196239">
    <property type="component" value="Chromosome 1"/>
</dbReference>
<feature type="transmembrane region" description="Helical" evidence="22">
    <location>
        <begin position="336"/>
        <end position="357"/>
    </location>
</feature>
<evidence type="ECO:0000256" key="11">
    <source>
        <dbReference type="ARBA" id="ARBA00022692"/>
    </source>
</evidence>
<dbReference type="EC" id="2.4.1.83" evidence="8"/>
<evidence type="ECO:0000256" key="18">
    <source>
        <dbReference type="ARBA" id="ARBA00074878"/>
    </source>
</evidence>
<sequence>MTENNLSSIPNEMLTRTRSLSIVIPTYNESKNIVKILDSLRAALTREMNAEIIVVDDNSPDGTSQTVEEYAKSSTNSGYSIQIIRRENKRGLSSAIVTGIERAKGDAVVVMDSDMSHPPQTIPQMVEELQSSDCDIVVASRYVKGGGVSGWPFKRKLISKGATKIAQHGLGIKIKDPMSGFFAFKRQIVNNIKFDAIGYKILLEILVKAKGAKVKEIPYTFINRTAGSSKLDLSVGVGYLQSIWKLYRYGKSVQASERRTSVHFLSKAGRFYTVGASGLLVNYFVSFLFGAVLSNLWYIYATMIGIVFSMSSNFILNKIWTFEDRKFDPRRTLMQYGLFLGFSGIGAVFQLLMVYGLVELRHVNYSIALFLAVAIASVGNFLLNKKWTFQEKVWS</sequence>
<keyword evidence="15 22" id="KW-0472">Membrane</keyword>
<evidence type="ECO:0000256" key="2">
    <source>
        <dbReference type="ARBA" id="ARBA00001936"/>
    </source>
</evidence>
<feature type="transmembrane region" description="Helical" evidence="22">
    <location>
        <begin position="297"/>
        <end position="316"/>
    </location>
</feature>
<evidence type="ECO:0000256" key="13">
    <source>
        <dbReference type="ARBA" id="ARBA00022842"/>
    </source>
</evidence>
<evidence type="ECO:0000256" key="1">
    <source>
        <dbReference type="ARBA" id="ARBA00001913"/>
    </source>
</evidence>
<dbReference type="GO" id="GO:0016020">
    <property type="term" value="C:membrane"/>
    <property type="evidence" value="ECO:0007669"/>
    <property type="project" value="UniProtKB-SubCell"/>
</dbReference>
<evidence type="ECO:0000259" key="23">
    <source>
        <dbReference type="Pfam" id="PF00535"/>
    </source>
</evidence>
<gene>
    <name evidence="25" type="primary">dpm</name>
    <name evidence="25" type="ORF">NDEV_0447</name>
</gene>
<dbReference type="InterPro" id="IPR039528">
    <property type="entry name" value="DPM1-like"/>
</dbReference>
<evidence type="ECO:0000256" key="22">
    <source>
        <dbReference type="SAM" id="Phobius"/>
    </source>
</evidence>
<keyword evidence="14 22" id="KW-1133">Transmembrane helix</keyword>
<dbReference type="CDD" id="cd06442">
    <property type="entry name" value="DPM1_like"/>
    <property type="match status" value="1"/>
</dbReference>
<evidence type="ECO:0000256" key="21">
    <source>
        <dbReference type="ARBA" id="ARBA00083744"/>
    </source>
</evidence>
<dbReference type="GO" id="GO:0012505">
    <property type="term" value="C:endomembrane system"/>
    <property type="evidence" value="ECO:0007669"/>
    <property type="project" value="UniProtKB-SubCell"/>
</dbReference>
<dbReference type="InterPro" id="IPR029044">
    <property type="entry name" value="Nucleotide-diphossugar_trans"/>
</dbReference>
<dbReference type="GO" id="GO:0006488">
    <property type="term" value="P:dolichol-linked oligosaccharide biosynthetic process"/>
    <property type="evidence" value="ECO:0007669"/>
    <property type="project" value="TreeGrafter"/>
</dbReference>
<keyword evidence="12" id="KW-0479">Metal-binding</keyword>
<evidence type="ECO:0000256" key="19">
    <source>
        <dbReference type="ARBA" id="ARBA00082336"/>
    </source>
</evidence>
<evidence type="ECO:0000313" key="26">
    <source>
        <dbReference type="Proteomes" id="UP000196239"/>
    </source>
</evidence>